<keyword evidence="2" id="KW-1185">Reference proteome</keyword>
<dbReference type="EMBL" id="JACHND010000001">
    <property type="protein sequence ID" value="MBB4703877.1"/>
    <property type="molecule type" value="Genomic_DNA"/>
</dbReference>
<organism evidence="1 2">
    <name type="scientific">Sphaerisporangium siamense</name>
    <dbReference type="NCBI Taxonomy" id="795645"/>
    <lineage>
        <taxon>Bacteria</taxon>
        <taxon>Bacillati</taxon>
        <taxon>Actinomycetota</taxon>
        <taxon>Actinomycetes</taxon>
        <taxon>Streptosporangiales</taxon>
        <taxon>Streptosporangiaceae</taxon>
        <taxon>Sphaerisporangium</taxon>
    </lineage>
</organism>
<reference evidence="1 2" key="1">
    <citation type="submission" date="2020-08" db="EMBL/GenBank/DDBJ databases">
        <title>Sequencing the genomes of 1000 actinobacteria strains.</title>
        <authorList>
            <person name="Klenk H.-P."/>
        </authorList>
    </citation>
    <scope>NUCLEOTIDE SEQUENCE [LARGE SCALE GENOMIC DNA]</scope>
    <source>
        <strain evidence="1 2">DSM 45784</strain>
    </source>
</reference>
<evidence type="ECO:0000313" key="1">
    <source>
        <dbReference type="EMBL" id="MBB4703877.1"/>
    </source>
</evidence>
<evidence type="ECO:0008006" key="3">
    <source>
        <dbReference type="Google" id="ProtNLM"/>
    </source>
</evidence>
<dbReference type="RefSeq" id="WP_184884571.1">
    <property type="nucleotide sequence ID" value="NZ_BOOV01000001.1"/>
</dbReference>
<evidence type="ECO:0000313" key="2">
    <source>
        <dbReference type="Proteomes" id="UP000542210"/>
    </source>
</evidence>
<protein>
    <recommendedName>
        <fullName evidence="3">Bacterial Pleckstrin homology domain-containing protein</fullName>
    </recommendedName>
</protein>
<dbReference type="AlphaFoldDB" id="A0A7W7DBQ4"/>
<gene>
    <name evidence="1" type="ORF">BJ982_005421</name>
</gene>
<sequence length="120" mass="12994">MATVMIADGSITIEFGPWERIFTGRSRHTIPLRAVRRAAVADRPLRVARGARRGLAVSGHTKIGVWGLFGGPRQLVAAGRHRPGVHLILDRARSGGEFDEVVVSVPDAARLVETIRRVAA</sequence>
<comment type="caution">
    <text evidence="1">The sequence shown here is derived from an EMBL/GenBank/DDBJ whole genome shotgun (WGS) entry which is preliminary data.</text>
</comment>
<name>A0A7W7DBQ4_9ACTN</name>
<proteinExistence type="predicted"/>
<dbReference type="Proteomes" id="UP000542210">
    <property type="component" value="Unassembled WGS sequence"/>
</dbReference>
<accession>A0A7W7DBQ4</accession>